<dbReference type="AlphaFoldDB" id="A0A2G4R250"/>
<keyword evidence="4" id="KW-1185">Reference proteome</keyword>
<organism evidence="2 3">
    <name type="scientific">Campylobacter vulpis</name>
    <dbReference type="NCBI Taxonomy" id="1655500"/>
    <lineage>
        <taxon>Bacteria</taxon>
        <taxon>Pseudomonadati</taxon>
        <taxon>Campylobacterota</taxon>
        <taxon>Epsilonproteobacteria</taxon>
        <taxon>Campylobacterales</taxon>
        <taxon>Campylobacteraceae</taxon>
        <taxon>Campylobacter</taxon>
    </lineage>
</organism>
<dbReference type="Proteomes" id="UP000237472">
    <property type="component" value="Unassembled WGS sequence"/>
</dbReference>
<comment type="caution">
    <text evidence="2">The sequence shown here is derived from an EMBL/GenBank/DDBJ whole genome shotgun (WGS) entry which is preliminary data.</text>
</comment>
<evidence type="ECO:0000313" key="2">
    <source>
        <dbReference type="EMBL" id="PHY90643.1"/>
    </source>
</evidence>
<dbReference type="EMBL" id="VJYU01000006">
    <property type="protein sequence ID" value="MBS4240706.1"/>
    <property type="molecule type" value="Genomic_DNA"/>
</dbReference>
<reference evidence="2" key="1">
    <citation type="submission" date="2015-06" db="EMBL/GenBank/DDBJ databases">
        <authorList>
            <person name="Hoefler B.C."/>
            <person name="Straight P.D."/>
        </authorList>
    </citation>
    <scope>NUCLEOTIDE SEQUENCE [LARGE SCALE GENOMIC DNA]</scope>
    <source>
        <strain evidence="2">73/13</strain>
    </source>
</reference>
<proteinExistence type="predicted"/>
<reference evidence="1" key="3">
    <citation type="submission" date="2019-07" db="EMBL/GenBank/DDBJ databases">
        <authorList>
            <person name="Miller W.G."/>
        </authorList>
    </citation>
    <scope>NUCLEOTIDE SEQUENCE</scope>
    <source>
        <strain evidence="1">52/13</strain>
    </source>
</reference>
<dbReference type="RefSeq" id="WP_099461567.1">
    <property type="nucleotide sequence ID" value="NZ_LDWY01000057.1"/>
</dbReference>
<accession>A0A2G4R250</accession>
<name>A0A2G4R250_9BACT</name>
<evidence type="ECO:0000313" key="4">
    <source>
        <dbReference type="Proteomes" id="UP000811399"/>
    </source>
</evidence>
<reference evidence="1 4" key="4">
    <citation type="journal article" date="2021" name="Syst. Appl. Microbiol.">
        <title>nCampylobacter vulpis sp. nov. isolated from wild red foxes.</title>
        <authorList>
            <person name="Parisi A."/>
            <person name="Chiara M."/>
            <person name="Caffara M."/>
            <person name="Mion D."/>
            <person name="Miller W.G."/>
            <person name="Caruso M."/>
            <person name="Manzari C."/>
            <person name="Florio D."/>
            <person name="Capozzi L."/>
            <person name="D'Erchia A.M."/>
            <person name="Manzulli V."/>
            <person name="Zanoni R.G."/>
        </authorList>
    </citation>
    <scope>NUCLEOTIDE SEQUENCE [LARGE SCALE GENOMIC DNA]</scope>
    <source>
        <strain evidence="1 4">52/13</strain>
    </source>
</reference>
<dbReference type="Proteomes" id="UP000811399">
    <property type="component" value="Unassembled WGS sequence"/>
</dbReference>
<evidence type="ECO:0000313" key="3">
    <source>
        <dbReference type="Proteomes" id="UP000237472"/>
    </source>
</evidence>
<gene>
    <name evidence="2" type="ORF">AA994_04645</name>
    <name evidence="1" type="ORF">CVU5213_03005</name>
</gene>
<evidence type="ECO:0000313" key="1">
    <source>
        <dbReference type="EMBL" id="MBS4240706.1"/>
    </source>
</evidence>
<dbReference type="EMBL" id="LDWY01000057">
    <property type="protein sequence ID" value="PHY90643.1"/>
    <property type="molecule type" value="Genomic_DNA"/>
</dbReference>
<reference evidence="3" key="2">
    <citation type="submission" date="2015-06" db="EMBL/GenBank/DDBJ databases">
        <authorList>
            <person name="Parisi A."/>
            <person name="Chiara M."/>
            <person name="Florio D."/>
            <person name="Miccolupo A."/>
            <person name="Manzari C."/>
            <person name="Mion D."/>
            <person name="Caruso M."/>
            <person name="D'erchia A.M."/>
            <person name="Zanoni R."/>
        </authorList>
    </citation>
    <scope>NUCLEOTIDE SEQUENCE [LARGE SCALE GENOMIC DNA]</scope>
    <source>
        <strain evidence="3">73/13</strain>
    </source>
</reference>
<protein>
    <submittedName>
        <fullName evidence="2">Uncharacterized protein</fullName>
    </submittedName>
</protein>
<sequence>MMCPNCKNNEFITSPNRYDILSFQNGKLQIVRSETLDEEQIFCRECGLEVDISNAKIKLKK</sequence>